<evidence type="ECO:0000313" key="2">
    <source>
        <dbReference type="Proteomes" id="UP000076858"/>
    </source>
</evidence>
<dbReference type="PANTHER" id="PTHR12242:SF49">
    <property type="entry name" value="HEADBUTT, ISOFORM E"/>
    <property type="match status" value="1"/>
</dbReference>
<reference evidence="1 2" key="1">
    <citation type="submission" date="2016-03" db="EMBL/GenBank/DDBJ databases">
        <title>EvidentialGene: Evidence-directed Construction of Genes on Genomes.</title>
        <authorList>
            <person name="Gilbert D.G."/>
            <person name="Choi J.-H."/>
            <person name="Mockaitis K."/>
            <person name="Colbourne J."/>
            <person name="Pfrender M."/>
        </authorList>
    </citation>
    <scope>NUCLEOTIDE SEQUENCE [LARGE SCALE GENOMIC DNA]</scope>
    <source>
        <strain evidence="1 2">Xinb3</strain>
        <tissue evidence="1">Complete organism</tissue>
    </source>
</reference>
<dbReference type="STRING" id="35525.A0A0N8D400"/>
<comment type="caution">
    <text evidence="1">The sequence shown here is derived from an EMBL/GenBank/DDBJ whole genome shotgun (WGS) entry which is preliminary data.</text>
</comment>
<gene>
    <name evidence="1" type="ORF">APZ42_013149</name>
</gene>
<accession>A0A0N8D400</accession>
<sequence length="283" mass="32197">MNPVLKKEPWTLQLGLNHHKPYDFCVFSWQSEKSKVSGYYLIYRFVVAALLLSISVFCLSVSQHPNYWFIYLSHNGLILQTIHLGVAAALPVQLLLTPPKDGFDNSLSHSSRFSWFLYNVTNSISLIISAVFWAGFSVVEREPKDTDFLIHGMNSIITICDLFISKRPCRLLHFTHSLAIFIPYGVFSVIYWAAGGRRENGMSAIYPLLDWDNVSVTLPRVTVGLILGLLFIHGLVWALHLFRDRVLNCVNSHRTEEKPALHGQWNPALNIDENRVVGFDIIV</sequence>
<keyword evidence="2" id="KW-1185">Reference proteome</keyword>
<dbReference type="GO" id="GO:0016020">
    <property type="term" value="C:membrane"/>
    <property type="evidence" value="ECO:0007669"/>
    <property type="project" value="TreeGrafter"/>
</dbReference>
<evidence type="ECO:0000313" key="1">
    <source>
        <dbReference type="EMBL" id="KZS20165.1"/>
    </source>
</evidence>
<proteinExistence type="predicted"/>
<dbReference type="PANTHER" id="PTHR12242">
    <property type="entry name" value="OS02G0130600 PROTEIN-RELATED"/>
    <property type="match status" value="1"/>
</dbReference>
<dbReference type="OrthoDB" id="6342053at2759"/>
<dbReference type="Proteomes" id="UP000076858">
    <property type="component" value="Unassembled WGS sequence"/>
</dbReference>
<protein>
    <submittedName>
        <fullName evidence="1">Putative Rolling stone</fullName>
    </submittedName>
</protein>
<dbReference type="Pfam" id="PF21534">
    <property type="entry name" value="Rost"/>
    <property type="match status" value="1"/>
</dbReference>
<dbReference type="InterPro" id="IPR049352">
    <property type="entry name" value="Rost"/>
</dbReference>
<dbReference type="AlphaFoldDB" id="A0A0N8D400"/>
<organism evidence="1 2">
    <name type="scientific">Daphnia magna</name>
    <dbReference type="NCBI Taxonomy" id="35525"/>
    <lineage>
        <taxon>Eukaryota</taxon>
        <taxon>Metazoa</taxon>
        <taxon>Ecdysozoa</taxon>
        <taxon>Arthropoda</taxon>
        <taxon>Crustacea</taxon>
        <taxon>Branchiopoda</taxon>
        <taxon>Diplostraca</taxon>
        <taxon>Cladocera</taxon>
        <taxon>Anomopoda</taxon>
        <taxon>Daphniidae</taxon>
        <taxon>Daphnia</taxon>
    </lineage>
</organism>
<dbReference type="EMBL" id="LRGB01000243">
    <property type="protein sequence ID" value="KZS20165.1"/>
    <property type="molecule type" value="Genomic_DNA"/>
</dbReference>
<name>A0A0N8D400_9CRUS</name>